<proteinExistence type="predicted"/>
<dbReference type="AlphaFoldDB" id="A0A453CDW5"/>
<dbReference type="EnsemblPlants" id="AET2Gv20815300.5">
    <property type="protein sequence ID" value="AET2Gv20815300.5"/>
    <property type="gene ID" value="AET2Gv20815300"/>
</dbReference>
<protein>
    <submittedName>
        <fullName evidence="1">Uncharacterized protein</fullName>
    </submittedName>
</protein>
<dbReference type="Proteomes" id="UP000015105">
    <property type="component" value="Chromosome 2D"/>
</dbReference>
<reference evidence="2" key="2">
    <citation type="journal article" date="2017" name="Nat. Plants">
        <title>The Aegilops tauschii genome reveals multiple impacts of transposons.</title>
        <authorList>
            <person name="Zhao G."/>
            <person name="Zou C."/>
            <person name="Li K."/>
            <person name="Wang K."/>
            <person name="Li T."/>
            <person name="Gao L."/>
            <person name="Zhang X."/>
            <person name="Wang H."/>
            <person name="Yang Z."/>
            <person name="Liu X."/>
            <person name="Jiang W."/>
            <person name="Mao L."/>
            <person name="Kong X."/>
            <person name="Jiao Y."/>
            <person name="Jia J."/>
        </authorList>
    </citation>
    <scope>NUCLEOTIDE SEQUENCE [LARGE SCALE GENOMIC DNA]</scope>
    <source>
        <strain evidence="2">cv. AL8/78</strain>
    </source>
</reference>
<evidence type="ECO:0000313" key="1">
    <source>
        <dbReference type="EnsemblPlants" id="AET2Gv20815300.5"/>
    </source>
</evidence>
<evidence type="ECO:0000313" key="2">
    <source>
        <dbReference type="Proteomes" id="UP000015105"/>
    </source>
</evidence>
<sequence length="74" mass="8175">MLNCPPSHYTLHVAIQKGLVTAVVLVYSRKGFSIISSQQTMKNIGREPSKLILRFFLSFDGMPFSINVASMISG</sequence>
<name>A0A453CDW5_AEGTS</name>
<dbReference type="Gramene" id="AET2Gv20815300.5">
    <property type="protein sequence ID" value="AET2Gv20815300.5"/>
    <property type="gene ID" value="AET2Gv20815300"/>
</dbReference>
<reference evidence="1" key="3">
    <citation type="journal article" date="2017" name="Nature">
        <title>Genome sequence of the progenitor of the wheat D genome Aegilops tauschii.</title>
        <authorList>
            <person name="Luo M.C."/>
            <person name="Gu Y.Q."/>
            <person name="Puiu D."/>
            <person name="Wang H."/>
            <person name="Twardziok S.O."/>
            <person name="Deal K.R."/>
            <person name="Huo N."/>
            <person name="Zhu T."/>
            <person name="Wang L."/>
            <person name="Wang Y."/>
            <person name="McGuire P.E."/>
            <person name="Liu S."/>
            <person name="Long H."/>
            <person name="Ramasamy R.K."/>
            <person name="Rodriguez J.C."/>
            <person name="Van S.L."/>
            <person name="Yuan L."/>
            <person name="Wang Z."/>
            <person name="Xia Z."/>
            <person name="Xiao L."/>
            <person name="Anderson O.D."/>
            <person name="Ouyang S."/>
            <person name="Liang Y."/>
            <person name="Zimin A.V."/>
            <person name="Pertea G."/>
            <person name="Qi P."/>
            <person name="Bennetzen J.L."/>
            <person name="Dai X."/>
            <person name="Dawson M.W."/>
            <person name="Muller H.G."/>
            <person name="Kugler K."/>
            <person name="Rivarola-Duarte L."/>
            <person name="Spannagl M."/>
            <person name="Mayer K.F.X."/>
            <person name="Lu F.H."/>
            <person name="Bevan M.W."/>
            <person name="Leroy P."/>
            <person name="Li P."/>
            <person name="You F.M."/>
            <person name="Sun Q."/>
            <person name="Liu Z."/>
            <person name="Lyons E."/>
            <person name="Wicker T."/>
            <person name="Salzberg S.L."/>
            <person name="Devos K.M."/>
            <person name="Dvorak J."/>
        </authorList>
    </citation>
    <scope>NUCLEOTIDE SEQUENCE [LARGE SCALE GENOMIC DNA]</scope>
    <source>
        <strain evidence="1">cv. AL8/78</strain>
    </source>
</reference>
<keyword evidence="2" id="KW-1185">Reference proteome</keyword>
<reference evidence="1" key="4">
    <citation type="submission" date="2019-03" db="UniProtKB">
        <authorList>
            <consortium name="EnsemblPlants"/>
        </authorList>
    </citation>
    <scope>IDENTIFICATION</scope>
</reference>
<reference evidence="2" key="1">
    <citation type="journal article" date="2014" name="Science">
        <title>Ancient hybridizations among the ancestral genomes of bread wheat.</title>
        <authorList>
            <consortium name="International Wheat Genome Sequencing Consortium,"/>
            <person name="Marcussen T."/>
            <person name="Sandve S.R."/>
            <person name="Heier L."/>
            <person name="Spannagl M."/>
            <person name="Pfeifer M."/>
            <person name="Jakobsen K.S."/>
            <person name="Wulff B.B."/>
            <person name="Steuernagel B."/>
            <person name="Mayer K.F."/>
            <person name="Olsen O.A."/>
        </authorList>
    </citation>
    <scope>NUCLEOTIDE SEQUENCE [LARGE SCALE GENOMIC DNA]</scope>
    <source>
        <strain evidence="2">cv. AL8/78</strain>
    </source>
</reference>
<accession>A0A453CDW5</accession>
<organism evidence="1 2">
    <name type="scientific">Aegilops tauschii subsp. strangulata</name>
    <name type="common">Goatgrass</name>
    <dbReference type="NCBI Taxonomy" id="200361"/>
    <lineage>
        <taxon>Eukaryota</taxon>
        <taxon>Viridiplantae</taxon>
        <taxon>Streptophyta</taxon>
        <taxon>Embryophyta</taxon>
        <taxon>Tracheophyta</taxon>
        <taxon>Spermatophyta</taxon>
        <taxon>Magnoliopsida</taxon>
        <taxon>Liliopsida</taxon>
        <taxon>Poales</taxon>
        <taxon>Poaceae</taxon>
        <taxon>BOP clade</taxon>
        <taxon>Pooideae</taxon>
        <taxon>Triticodae</taxon>
        <taxon>Triticeae</taxon>
        <taxon>Triticinae</taxon>
        <taxon>Aegilops</taxon>
    </lineage>
</organism>
<reference evidence="1" key="5">
    <citation type="journal article" date="2021" name="G3 (Bethesda)">
        <title>Aegilops tauschii genome assembly Aet v5.0 features greater sequence contiguity and improved annotation.</title>
        <authorList>
            <person name="Wang L."/>
            <person name="Zhu T."/>
            <person name="Rodriguez J.C."/>
            <person name="Deal K.R."/>
            <person name="Dubcovsky J."/>
            <person name="McGuire P.E."/>
            <person name="Lux T."/>
            <person name="Spannagl M."/>
            <person name="Mayer K.F.X."/>
            <person name="Baldrich P."/>
            <person name="Meyers B.C."/>
            <person name="Huo N."/>
            <person name="Gu Y.Q."/>
            <person name="Zhou H."/>
            <person name="Devos K.M."/>
            <person name="Bennetzen J.L."/>
            <person name="Unver T."/>
            <person name="Budak H."/>
            <person name="Gulick P.J."/>
            <person name="Galiba G."/>
            <person name="Kalapos B."/>
            <person name="Nelson D.R."/>
            <person name="Li P."/>
            <person name="You F.M."/>
            <person name="Luo M.C."/>
            <person name="Dvorak J."/>
        </authorList>
    </citation>
    <scope>NUCLEOTIDE SEQUENCE [LARGE SCALE GENOMIC DNA]</scope>
    <source>
        <strain evidence="1">cv. AL8/78</strain>
    </source>
</reference>